<feature type="transmembrane region" description="Helical" evidence="9">
    <location>
        <begin position="74"/>
        <end position="92"/>
    </location>
</feature>
<keyword evidence="11" id="KW-1185">Reference proteome</keyword>
<dbReference type="AlphaFoldDB" id="A0A7W4USS5"/>
<feature type="transmembrane region" description="Helical" evidence="9">
    <location>
        <begin position="163"/>
        <end position="186"/>
    </location>
</feature>
<dbReference type="PANTHER" id="PTHR34295">
    <property type="entry name" value="BIOTIN TRANSPORTER BIOY"/>
    <property type="match status" value="1"/>
</dbReference>
<keyword evidence="3 8" id="KW-0813">Transport</keyword>
<dbReference type="Proteomes" id="UP000545286">
    <property type="component" value="Unassembled WGS sequence"/>
</dbReference>
<evidence type="ECO:0000313" key="11">
    <source>
        <dbReference type="Proteomes" id="UP000545286"/>
    </source>
</evidence>
<dbReference type="RefSeq" id="WP_183626662.1">
    <property type="nucleotide sequence ID" value="NZ_JACHWJ010000006.1"/>
</dbReference>
<dbReference type="Gene3D" id="1.10.1760.20">
    <property type="match status" value="1"/>
</dbReference>
<evidence type="ECO:0000256" key="9">
    <source>
        <dbReference type="SAM" id="Phobius"/>
    </source>
</evidence>
<comment type="caution">
    <text evidence="10">The sequence shown here is derived from an EMBL/GenBank/DDBJ whole genome shotgun (WGS) entry which is preliminary data.</text>
</comment>
<proteinExistence type="inferred from homology"/>
<evidence type="ECO:0000256" key="5">
    <source>
        <dbReference type="ARBA" id="ARBA00022692"/>
    </source>
</evidence>
<sequence length="218" mass="22013">MTDAPDAPHAPHAPHAPRNRTRDLTQIAVFAGIVAALGVVPAITIPGPGVPITLQTLGVMLAGAVLGSKRGFSALLLFDVLVLAGLPLLAGGRGGLAVLASPTVGYFIGFPIAAFAVGWLVERFGNPFRILPGIVSTVVGGVFVLYIPGIIGVALMAKIGFGAAALSALAFLPGDLAKAVIAALIARGVHKAYPGLIQDRGHRRAEATETSAAPAVDA</sequence>
<evidence type="ECO:0000256" key="2">
    <source>
        <dbReference type="ARBA" id="ARBA00010692"/>
    </source>
</evidence>
<organism evidence="10 11">
    <name type="scientific">Pseudoclavibacter helvolus</name>
    <dbReference type="NCBI Taxonomy" id="255205"/>
    <lineage>
        <taxon>Bacteria</taxon>
        <taxon>Bacillati</taxon>
        <taxon>Actinomycetota</taxon>
        <taxon>Actinomycetes</taxon>
        <taxon>Micrococcales</taxon>
        <taxon>Microbacteriaceae</taxon>
        <taxon>Pseudoclavibacter</taxon>
    </lineage>
</organism>
<comment type="subcellular location">
    <subcellularLocation>
        <location evidence="1 8">Cell membrane</location>
        <topology evidence="1 8">Multi-pass membrane protein</topology>
    </subcellularLocation>
</comment>
<dbReference type="InterPro" id="IPR003784">
    <property type="entry name" value="BioY"/>
</dbReference>
<evidence type="ECO:0000256" key="8">
    <source>
        <dbReference type="PIRNR" id="PIRNR016661"/>
    </source>
</evidence>
<evidence type="ECO:0000313" key="10">
    <source>
        <dbReference type="EMBL" id="MBB2959352.1"/>
    </source>
</evidence>
<reference evidence="10 11" key="1">
    <citation type="submission" date="2020-08" db="EMBL/GenBank/DDBJ databases">
        <title>Sequencing the genomes of 1000 actinobacteria strains.</title>
        <authorList>
            <person name="Klenk H.-P."/>
        </authorList>
    </citation>
    <scope>NUCLEOTIDE SEQUENCE [LARGE SCALE GENOMIC DNA]</scope>
    <source>
        <strain evidence="10 11">DSM 20419</strain>
    </source>
</reference>
<evidence type="ECO:0000256" key="3">
    <source>
        <dbReference type="ARBA" id="ARBA00022448"/>
    </source>
</evidence>
<keyword evidence="5 9" id="KW-0812">Transmembrane</keyword>
<protein>
    <recommendedName>
        <fullName evidence="8">Biotin transporter</fullName>
    </recommendedName>
</protein>
<dbReference type="Pfam" id="PF02632">
    <property type="entry name" value="BioY"/>
    <property type="match status" value="1"/>
</dbReference>
<evidence type="ECO:0000256" key="1">
    <source>
        <dbReference type="ARBA" id="ARBA00004651"/>
    </source>
</evidence>
<evidence type="ECO:0000256" key="4">
    <source>
        <dbReference type="ARBA" id="ARBA00022475"/>
    </source>
</evidence>
<dbReference type="EMBL" id="JACHWJ010000006">
    <property type="protein sequence ID" value="MBB2959352.1"/>
    <property type="molecule type" value="Genomic_DNA"/>
</dbReference>
<gene>
    <name evidence="10" type="ORF">FHX72_003517</name>
</gene>
<comment type="similarity">
    <text evidence="2 8">Belongs to the BioY family.</text>
</comment>
<feature type="transmembrane region" description="Helical" evidence="9">
    <location>
        <begin position="133"/>
        <end position="157"/>
    </location>
</feature>
<keyword evidence="6 9" id="KW-1133">Transmembrane helix</keyword>
<dbReference type="GO" id="GO:0015225">
    <property type="term" value="F:biotin transmembrane transporter activity"/>
    <property type="evidence" value="ECO:0007669"/>
    <property type="project" value="UniProtKB-UniRule"/>
</dbReference>
<dbReference type="GO" id="GO:0005886">
    <property type="term" value="C:plasma membrane"/>
    <property type="evidence" value="ECO:0007669"/>
    <property type="project" value="UniProtKB-SubCell"/>
</dbReference>
<feature type="transmembrane region" description="Helical" evidence="9">
    <location>
        <begin position="24"/>
        <end position="43"/>
    </location>
</feature>
<accession>A0A7W4USS5</accession>
<feature type="transmembrane region" description="Helical" evidence="9">
    <location>
        <begin position="104"/>
        <end position="121"/>
    </location>
</feature>
<dbReference type="PIRSF" id="PIRSF016661">
    <property type="entry name" value="BioY"/>
    <property type="match status" value="1"/>
</dbReference>
<keyword evidence="4 8" id="KW-1003">Cell membrane</keyword>
<name>A0A7W4USS5_9MICO</name>
<keyword evidence="7 8" id="KW-0472">Membrane</keyword>
<evidence type="ECO:0000256" key="6">
    <source>
        <dbReference type="ARBA" id="ARBA00022989"/>
    </source>
</evidence>
<dbReference type="PANTHER" id="PTHR34295:SF4">
    <property type="entry name" value="BIOTIN TRANSPORTER BIOY-RELATED"/>
    <property type="match status" value="1"/>
</dbReference>
<evidence type="ECO:0000256" key="7">
    <source>
        <dbReference type="ARBA" id="ARBA00023136"/>
    </source>
</evidence>